<keyword evidence="3" id="KW-1185">Reference proteome</keyword>
<feature type="transmembrane region" description="Helical" evidence="1">
    <location>
        <begin position="159"/>
        <end position="182"/>
    </location>
</feature>
<accession>A0A222EQF6</accession>
<dbReference type="KEGG" id="scou:SCORR_v1c09750"/>
<sequence>MKKQYLRLTISLLILIIVCLSIFVLGGSFFIENNDNQWIYKGWNNNSPSVDSLYSVFQNKLFFGKISRLAFPISISLLSLSIIYPVYILINIILLSFKVKDSSMNNINLVIDIIYYVFILIIMIVFILSLVAIRDDFYTLSNDSEKESLHKKFKFGTNFIINIILLISSCVMLLSFNIYVYLDKIKKAFKTSKISSKKNS</sequence>
<dbReference type="Proteomes" id="UP000203229">
    <property type="component" value="Chromosome"/>
</dbReference>
<reference evidence="2 3" key="1">
    <citation type="submission" date="2017-07" db="EMBL/GenBank/DDBJ databases">
        <title>Complete genome sequence of Spiroplasma corruscae EC-1 (DSM 19793).</title>
        <authorList>
            <person name="Tsai Y.-M."/>
            <person name="Lo W.-S."/>
            <person name="Kuo C.-H."/>
        </authorList>
    </citation>
    <scope>NUCLEOTIDE SEQUENCE [LARGE SCALE GENOMIC DNA]</scope>
    <source>
        <strain evidence="2 3">EC-1</strain>
    </source>
</reference>
<keyword evidence="1" id="KW-1133">Transmembrane helix</keyword>
<evidence type="ECO:0000313" key="2">
    <source>
        <dbReference type="EMBL" id="ASP28747.1"/>
    </source>
</evidence>
<proteinExistence type="predicted"/>
<feature type="transmembrane region" description="Helical" evidence="1">
    <location>
        <begin position="12"/>
        <end position="31"/>
    </location>
</feature>
<evidence type="ECO:0008006" key="4">
    <source>
        <dbReference type="Google" id="ProtNLM"/>
    </source>
</evidence>
<keyword evidence="1" id="KW-0812">Transmembrane</keyword>
<organism evidence="2 3">
    <name type="scientific">Spiroplasma corruscae</name>
    <dbReference type="NCBI Taxonomy" id="216934"/>
    <lineage>
        <taxon>Bacteria</taxon>
        <taxon>Bacillati</taxon>
        <taxon>Mycoplasmatota</taxon>
        <taxon>Mollicutes</taxon>
        <taxon>Entomoplasmatales</taxon>
        <taxon>Spiroplasmataceae</taxon>
        <taxon>Spiroplasma</taxon>
    </lineage>
</organism>
<dbReference type="AlphaFoldDB" id="A0A222EQF6"/>
<gene>
    <name evidence="2" type="ORF">SCORR_v1c09750</name>
</gene>
<evidence type="ECO:0000256" key="1">
    <source>
        <dbReference type="SAM" id="Phobius"/>
    </source>
</evidence>
<dbReference type="RefSeq" id="WP_094049778.1">
    <property type="nucleotide sequence ID" value="NZ_CP022535.1"/>
</dbReference>
<evidence type="ECO:0000313" key="3">
    <source>
        <dbReference type="Proteomes" id="UP000203229"/>
    </source>
</evidence>
<protein>
    <recommendedName>
        <fullName evidence="4">Transmembrane protein</fullName>
    </recommendedName>
</protein>
<feature type="transmembrane region" description="Helical" evidence="1">
    <location>
        <begin position="69"/>
        <end position="97"/>
    </location>
</feature>
<dbReference type="EMBL" id="CP022535">
    <property type="protein sequence ID" value="ASP28747.1"/>
    <property type="molecule type" value="Genomic_DNA"/>
</dbReference>
<name>A0A222EQF6_9MOLU</name>
<feature type="transmembrane region" description="Helical" evidence="1">
    <location>
        <begin position="109"/>
        <end position="133"/>
    </location>
</feature>
<keyword evidence="1" id="KW-0472">Membrane</keyword>